<evidence type="ECO:0000259" key="4">
    <source>
        <dbReference type="PROSITE" id="PS50949"/>
    </source>
</evidence>
<dbReference type="GO" id="GO:0003700">
    <property type="term" value="F:DNA-binding transcription factor activity"/>
    <property type="evidence" value="ECO:0007669"/>
    <property type="project" value="InterPro"/>
</dbReference>
<dbReference type="InterPro" id="IPR036390">
    <property type="entry name" value="WH_DNA-bd_sf"/>
</dbReference>
<keyword evidence="1" id="KW-0805">Transcription regulation</keyword>
<dbReference type="OrthoDB" id="7810322at2"/>
<dbReference type="InterPro" id="IPR000524">
    <property type="entry name" value="Tscrpt_reg_HTH_GntR"/>
</dbReference>
<sequence>MNVELTPRHLQLRDLLFRRWKTAGLKAGDKIESQNEITKFCDFSLITVIKTLKDLEAEGVIRRQVGRGSFLEKAPWAEAHHRVGFFYNRNIVGGGIFNNEFYTRLVIALERGIVSDGHEFVMGSFTHEKMPVTFWDRLDMVVLAGITDETDISSLGQTTSQISVLDATLDLPGVHSYGLDYGPAFKEMFDRLGNRPNRVLYLDTVHLSLEQATRLKKFKAACAASEAVQILRVTEVNQEDPTADIAPLEATIAEFQPDLICGYMHHRWHARLAEALSKPVRIYPYGLDSHRPGFVVESGAWLKTVLPTIYQNLDDRPGAGGVHTFPAHFVY</sequence>
<evidence type="ECO:0000256" key="3">
    <source>
        <dbReference type="ARBA" id="ARBA00023163"/>
    </source>
</evidence>
<dbReference type="AlphaFoldDB" id="A0A3S4EJ66"/>
<accession>A0A3S4EJ66</accession>
<evidence type="ECO:0000313" key="6">
    <source>
        <dbReference type="Proteomes" id="UP000268844"/>
    </source>
</evidence>
<dbReference type="SMART" id="SM00345">
    <property type="entry name" value="HTH_GNTR"/>
    <property type="match status" value="1"/>
</dbReference>
<reference evidence="5 6" key="1">
    <citation type="submission" date="2018-12" db="EMBL/GenBank/DDBJ databases">
        <authorList>
            <person name="Criscuolo A."/>
        </authorList>
    </citation>
    <scope>NUCLEOTIDE SEQUENCE [LARGE SCALE GENOMIC DNA]</scope>
    <source>
        <strain evidence="5">ACIP1116281</strain>
    </source>
</reference>
<evidence type="ECO:0000313" key="5">
    <source>
        <dbReference type="EMBL" id="VDS03051.1"/>
    </source>
</evidence>
<keyword evidence="2" id="KW-0238">DNA-binding</keyword>
<dbReference type="GO" id="GO:0003677">
    <property type="term" value="F:DNA binding"/>
    <property type="evidence" value="ECO:0007669"/>
    <property type="project" value="UniProtKB-KW"/>
</dbReference>
<dbReference type="PROSITE" id="PS50949">
    <property type="entry name" value="HTH_GNTR"/>
    <property type="match status" value="1"/>
</dbReference>
<proteinExistence type="predicted"/>
<keyword evidence="3" id="KW-0804">Transcription</keyword>
<evidence type="ECO:0000256" key="1">
    <source>
        <dbReference type="ARBA" id="ARBA00023015"/>
    </source>
</evidence>
<dbReference type="InterPro" id="IPR036388">
    <property type="entry name" value="WH-like_DNA-bd_sf"/>
</dbReference>
<gene>
    <name evidence="5" type="ORF">DEVEQU_00171</name>
</gene>
<dbReference type="Gene3D" id="1.10.10.10">
    <property type="entry name" value="Winged helix-like DNA-binding domain superfamily/Winged helix DNA-binding domain"/>
    <property type="match status" value="1"/>
</dbReference>
<dbReference type="SUPFAM" id="SSF46785">
    <property type="entry name" value="Winged helix' DNA-binding domain"/>
    <property type="match status" value="1"/>
</dbReference>
<protein>
    <recommendedName>
        <fullName evidence="4">HTH gntR-type domain-containing protein</fullName>
    </recommendedName>
</protein>
<dbReference type="RefSeq" id="WP_126148660.1">
    <property type="nucleotide sequence ID" value="NZ_JBHTMH010000002.1"/>
</dbReference>
<dbReference type="EMBL" id="UZWD01000004">
    <property type="protein sequence ID" value="VDS03051.1"/>
    <property type="molecule type" value="Genomic_DNA"/>
</dbReference>
<dbReference type="Proteomes" id="UP000268844">
    <property type="component" value="Unassembled WGS sequence"/>
</dbReference>
<name>A0A3S4EJ66_9HYPH</name>
<keyword evidence="6" id="KW-1185">Reference proteome</keyword>
<feature type="domain" description="HTH gntR-type" evidence="4">
    <location>
        <begin position="6"/>
        <end position="74"/>
    </location>
</feature>
<evidence type="ECO:0000256" key="2">
    <source>
        <dbReference type="ARBA" id="ARBA00023125"/>
    </source>
</evidence>
<organism evidence="5 6">
    <name type="scientific">Devosia equisanguinis</name>
    <dbReference type="NCBI Taxonomy" id="2490941"/>
    <lineage>
        <taxon>Bacteria</taxon>
        <taxon>Pseudomonadati</taxon>
        <taxon>Pseudomonadota</taxon>
        <taxon>Alphaproteobacteria</taxon>
        <taxon>Hyphomicrobiales</taxon>
        <taxon>Devosiaceae</taxon>
        <taxon>Devosia</taxon>
    </lineage>
</organism>